<protein>
    <submittedName>
        <fullName evidence="1">Uncharacterized protein</fullName>
    </submittedName>
</protein>
<organism evidence="1 2">
    <name type="scientific">Parelaphostrongylus tenuis</name>
    <name type="common">Meningeal worm</name>
    <dbReference type="NCBI Taxonomy" id="148309"/>
    <lineage>
        <taxon>Eukaryota</taxon>
        <taxon>Metazoa</taxon>
        <taxon>Ecdysozoa</taxon>
        <taxon>Nematoda</taxon>
        <taxon>Chromadorea</taxon>
        <taxon>Rhabditida</taxon>
        <taxon>Rhabditina</taxon>
        <taxon>Rhabditomorpha</taxon>
        <taxon>Strongyloidea</taxon>
        <taxon>Metastrongylidae</taxon>
        <taxon>Parelaphostrongylus</taxon>
    </lineage>
</organism>
<proteinExistence type="predicted"/>
<evidence type="ECO:0000313" key="1">
    <source>
        <dbReference type="EMBL" id="KAJ1357973.1"/>
    </source>
</evidence>
<accession>A0AAD5QMU9</accession>
<dbReference type="Proteomes" id="UP001196413">
    <property type="component" value="Unassembled WGS sequence"/>
</dbReference>
<dbReference type="AlphaFoldDB" id="A0AAD5QMU9"/>
<sequence>MCADLALVAQPRRADLISSNEGVAREMKEAEARSKCNTFGSVDIKYQLQKSFAGGSTSVLTEESVRSSTRKI</sequence>
<dbReference type="EMBL" id="JAHQIW010003268">
    <property type="protein sequence ID" value="KAJ1357973.1"/>
    <property type="molecule type" value="Genomic_DNA"/>
</dbReference>
<evidence type="ECO:0000313" key="2">
    <source>
        <dbReference type="Proteomes" id="UP001196413"/>
    </source>
</evidence>
<reference evidence="1" key="1">
    <citation type="submission" date="2021-06" db="EMBL/GenBank/DDBJ databases">
        <title>Parelaphostrongylus tenuis whole genome reference sequence.</title>
        <authorList>
            <person name="Garwood T.J."/>
            <person name="Larsen P.A."/>
            <person name="Fountain-Jones N.M."/>
            <person name="Garbe J.R."/>
            <person name="Macchietto M.G."/>
            <person name="Kania S.A."/>
            <person name="Gerhold R.W."/>
            <person name="Richards J.E."/>
            <person name="Wolf T.M."/>
        </authorList>
    </citation>
    <scope>NUCLEOTIDE SEQUENCE</scope>
    <source>
        <strain evidence="1">MNPRO001-30</strain>
        <tissue evidence="1">Meninges</tissue>
    </source>
</reference>
<name>A0AAD5QMU9_PARTN</name>
<comment type="caution">
    <text evidence="1">The sequence shown here is derived from an EMBL/GenBank/DDBJ whole genome shotgun (WGS) entry which is preliminary data.</text>
</comment>
<keyword evidence="2" id="KW-1185">Reference proteome</keyword>
<gene>
    <name evidence="1" type="ORF">KIN20_016256</name>
</gene>